<dbReference type="GO" id="GO:0015175">
    <property type="term" value="F:neutral L-amino acid transmembrane transporter activity"/>
    <property type="evidence" value="ECO:0007669"/>
    <property type="project" value="TreeGrafter"/>
</dbReference>
<sequence>MLKLLFIFELFYLISSSSDIIIEPIKLGDNNIAFIFIPGAELPPDRYVPLLKQVQLISTNSLWIAIPSFPDDFPLEILRPKVIDEILTKLYKSGMSINTTIFLGGHSLGGITSQSLAYKYKNKIFGQILIGSFLQRKYQTSNTIYPVSTLILSGELDGLARVTRIIESFYFYSIYPHFTLIITGMNHMNTASGKPTDHILKNDIKSEINETIAHQELSIRINDYMNMRLNNQTITPILEYNLNQTKIFSQPYLNALNLEGYYHFLPPCYNKTNDNCQIGSQWSTYGQKIMSGLNDTVQLNISDQFHIVYKIPEYFPHLDNNCSLIKPLNNCILYVHTVTQNIYDLNDQFDTGETHSSAEEMRVKMISRQVLLQAADGKQHDFNQTDEQSLCGLINQYSLDWALKNAAKKTKDRYDQIGKQMIIGDDIGPLNVGPLWIWTPLQFDLGKDSQGKTIVTVRSPTLRFPNNYPVSSVAGFHYCKLLSPGRALEWIYKKKEKDHSFLPFDREEIRIVLNMDEKHDQTMAMLNDENHPPRTRIDDNQSRLSKCCSSFLGPLRNNLLLTLTIAGVFLGFLLGFLVRTSNPSTETIMILSFPGDILMRMLKMLILPLITSSLITGLAVLDPKSSGKLGLYALTYYFCTTILAAILGIILVQVIRPGERASKVEVKSDIIRGDPAADQITTLDAIFDLFRNMFAENIIQAALEQVKTTREYLNVSDIKTNTSITKVKFNTRYVAGTNYLGLITFCCAFGITIGTMGKRGELMLHFFIILNEIVMKLVKLVMWYSPVGIMFLVAGKILEIEDLLQLARSLGMYALTVLLGLAIHALVTLPLIFYAVTRQNPFAFYRGMLQAWLTGIGTGSSAASLPVTFRCLEETLKLDRRVTRFVLPIGATVNMDGTALYEAVAPVFLAQLMGRQLGIGQLIIVSLTATVASVGAASIPSAGLVTMLLVMSAVNIPAKEITIIFAIDWALDRIRTSVNILGDGIGAGVVNYLVRAELGPPDVEETENIDAPIKARTASEISTGRRLRSRDDSNETSKL</sequence>
<protein>
    <recommendedName>
        <fullName evidence="11">Alpha/beta hydrolase fold-5 domain-containing protein</fullName>
    </recommendedName>
</protein>
<dbReference type="Pfam" id="PF00375">
    <property type="entry name" value="SDF"/>
    <property type="match status" value="1"/>
</dbReference>
<dbReference type="EMBL" id="CAJNOO010000048">
    <property type="protein sequence ID" value="CAF0769401.1"/>
    <property type="molecule type" value="Genomic_DNA"/>
</dbReference>
<accession>A0A813QLV5</accession>
<evidence type="ECO:0000256" key="10">
    <source>
        <dbReference type="SAM" id="SignalP"/>
    </source>
</evidence>
<keyword evidence="6 9" id="KW-0472">Membrane</keyword>
<evidence type="ECO:0000256" key="6">
    <source>
        <dbReference type="ARBA" id="ARBA00023136"/>
    </source>
</evidence>
<feature type="transmembrane region" description="Helical" evidence="9">
    <location>
        <begin position="945"/>
        <end position="967"/>
    </location>
</feature>
<evidence type="ECO:0000256" key="3">
    <source>
        <dbReference type="ARBA" id="ARBA00022692"/>
    </source>
</evidence>
<feature type="compositionally biased region" description="Basic and acidic residues" evidence="8">
    <location>
        <begin position="1029"/>
        <end position="1039"/>
    </location>
</feature>
<comment type="subcellular location">
    <subcellularLocation>
        <location evidence="1">Membrane</location>
        <topology evidence="1">Multi-pass membrane protein</topology>
    </subcellularLocation>
</comment>
<evidence type="ECO:0000256" key="8">
    <source>
        <dbReference type="SAM" id="MobiDB-lite"/>
    </source>
</evidence>
<keyword evidence="3 9" id="KW-0812">Transmembrane</keyword>
<dbReference type="GO" id="GO:0016787">
    <property type="term" value="F:hydrolase activity"/>
    <property type="evidence" value="ECO:0007669"/>
    <property type="project" value="InterPro"/>
</dbReference>
<keyword evidence="10" id="KW-0732">Signal</keyword>
<dbReference type="InterPro" id="IPR029059">
    <property type="entry name" value="AB_hydrolase_5"/>
</dbReference>
<feature type="transmembrane region" description="Helical" evidence="9">
    <location>
        <begin position="810"/>
        <end position="837"/>
    </location>
</feature>
<proteinExistence type="predicted"/>
<feature type="transmembrane region" description="Helical" evidence="9">
    <location>
        <begin position="738"/>
        <end position="757"/>
    </location>
</feature>
<organism evidence="12 13">
    <name type="scientific">Rotaria sordida</name>
    <dbReference type="NCBI Taxonomy" id="392033"/>
    <lineage>
        <taxon>Eukaryota</taxon>
        <taxon>Metazoa</taxon>
        <taxon>Spiralia</taxon>
        <taxon>Gnathifera</taxon>
        <taxon>Rotifera</taxon>
        <taxon>Eurotatoria</taxon>
        <taxon>Bdelloidea</taxon>
        <taxon>Philodinida</taxon>
        <taxon>Philodinidae</taxon>
        <taxon>Rotaria</taxon>
    </lineage>
</organism>
<feature type="transmembrane region" description="Helical" evidence="9">
    <location>
        <begin position="559"/>
        <end position="580"/>
    </location>
</feature>
<evidence type="ECO:0000256" key="2">
    <source>
        <dbReference type="ARBA" id="ARBA00022448"/>
    </source>
</evidence>
<evidence type="ECO:0000256" key="1">
    <source>
        <dbReference type="ARBA" id="ARBA00004141"/>
    </source>
</evidence>
<dbReference type="GO" id="GO:0005313">
    <property type="term" value="F:L-glutamate transmembrane transporter activity"/>
    <property type="evidence" value="ECO:0007669"/>
    <property type="project" value="TreeGrafter"/>
</dbReference>
<comment type="caution">
    <text evidence="12">The sequence shown here is derived from an EMBL/GenBank/DDBJ whole genome shotgun (WGS) entry which is preliminary data.</text>
</comment>
<dbReference type="InterPro" id="IPR050746">
    <property type="entry name" value="DAACS"/>
</dbReference>
<gene>
    <name evidence="12" type="ORF">RFH988_LOCUS2282</name>
</gene>
<evidence type="ECO:0000256" key="5">
    <source>
        <dbReference type="ARBA" id="ARBA00022989"/>
    </source>
</evidence>
<feature type="transmembrane region" description="Helical" evidence="9">
    <location>
        <begin position="777"/>
        <end position="798"/>
    </location>
</feature>
<dbReference type="PANTHER" id="PTHR11958:SF99">
    <property type="entry name" value="SODIUM-DEPENDENT EXCITATORY AMINO ACID TRANSPORTER GLT-6-RELATED"/>
    <property type="match status" value="1"/>
</dbReference>
<dbReference type="GO" id="GO:0015501">
    <property type="term" value="F:glutamate:sodium symporter activity"/>
    <property type="evidence" value="ECO:0007669"/>
    <property type="project" value="TreeGrafter"/>
</dbReference>
<feature type="region of interest" description="Disordered" evidence="8">
    <location>
        <begin position="1005"/>
        <end position="1039"/>
    </location>
</feature>
<evidence type="ECO:0000256" key="9">
    <source>
        <dbReference type="SAM" id="Phobius"/>
    </source>
</evidence>
<dbReference type="GO" id="GO:0005886">
    <property type="term" value="C:plasma membrane"/>
    <property type="evidence" value="ECO:0007669"/>
    <property type="project" value="TreeGrafter"/>
</dbReference>
<dbReference type="OrthoDB" id="188124at2759"/>
<dbReference type="Pfam" id="PF12695">
    <property type="entry name" value="Abhydrolase_5"/>
    <property type="match status" value="1"/>
</dbReference>
<evidence type="ECO:0000256" key="7">
    <source>
        <dbReference type="ARBA" id="ARBA00023180"/>
    </source>
</evidence>
<dbReference type="Gene3D" id="1.10.3860.10">
    <property type="entry name" value="Sodium:dicarboxylate symporter"/>
    <property type="match status" value="1"/>
</dbReference>
<dbReference type="PRINTS" id="PR00173">
    <property type="entry name" value="EDTRNSPORT"/>
</dbReference>
<dbReference type="AlphaFoldDB" id="A0A813QLV5"/>
<evidence type="ECO:0000313" key="12">
    <source>
        <dbReference type="EMBL" id="CAF0769401.1"/>
    </source>
</evidence>
<reference evidence="12" key="1">
    <citation type="submission" date="2021-02" db="EMBL/GenBank/DDBJ databases">
        <authorList>
            <person name="Nowell W R."/>
        </authorList>
    </citation>
    <scope>NUCLEOTIDE SEQUENCE</scope>
</reference>
<feature type="chain" id="PRO_5032920529" description="Alpha/beta hydrolase fold-5 domain-containing protein" evidence="10">
    <location>
        <begin position="17"/>
        <end position="1039"/>
    </location>
</feature>
<evidence type="ECO:0000259" key="11">
    <source>
        <dbReference type="Pfam" id="PF12695"/>
    </source>
</evidence>
<dbReference type="InterPro" id="IPR018107">
    <property type="entry name" value="Na-dicarboxylate_symporter_CS"/>
</dbReference>
<dbReference type="InterPro" id="IPR029058">
    <property type="entry name" value="AB_hydrolase_fold"/>
</dbReference>
<feature type="transmembrane region" description="Helical" evidence="9">
    <location>
        <begin position="849"/>
        <end position="872"/>
    </location>
</feature>
<feature type="transmembrane region" description="Helical" evidence="9">
    <location>
        <begin position="919"/>
        <end position="939"/>
    </location>
</feature>
<dbReference type="PROSITE" id="PS00714">
    <property type="entry name" value="NA_DICARBOXYL_SYMP_2"/>
    <property type="match status" value="1"/>
</dbReference>
<dbReference type="Proteomes" id="UP000663882">
    <property type="component" value="Unassembled WGS sequence"/>
</dbReference>
<dbReference type="Gene3D" id="3.40.50.1820">
    <property type="entry name" value="alpha/beta hydrolase"/>
    <property type="match status" value="1"/>
</dbReference>
<evidence type="ECO:0000256" key="4">
    <source>
        <dbReference type="ARBA" id="ARBA00022847"/>
    </source>
</evidence>
<name>A0A813QLV5_9BILA</name>
<dbReference type="PROSITE" id="PS00713">
    <property type="entry name" value="NA_DICARBOXYL_SYMP_1"/>
    <property type="match status" value="1"/>
</dbReference>
<keyword evidence="2" id="KW-0813">Transport</keyword>
<keyword evidence="5 9" id="KW-1133">Transmembrane helix</keyword>
<evidence type="ECO:0000313" key="13">
    <source>
        <dbReference type="Proteomes" id="UP000663882"/>
    </source>
</evidence>
<keyword evidence="4" id="KW-0769">Symport</keyword>
<feature type="signal peptide" evidence="10">
    <location>
        <begin position="1"/>
        <end position="16"/>
    </location>
</feature>
<keyword evidence="7" id="KW-0325">Glycoprotein</keyword>
<dbReference type="SUPFAM" id="SSF53474">
    <property type="entry name" value="alpha/beta-Hydrolases"/>
    <property type="match status" value="1"/>
</dbReference>
<feature type="transmembrane region" description="Helical" evidence="9">
    <location>
        <begin position="633"/>
        <end position="655"/>
    </location>
</feature>
<feature type="transmembrane region" description="Helical" evidence="9">
    <location>
        <begin position="601"/>
        <end position="621"/>
    </location>
</feature>
<dbReference type="InterPro" id="IPR036458">
    <property type="entry name" value="Na:dicarbo_symporter_sf"/>
</dbReference>
<dbReference type="InterPro" id="IPR001991">
    <property type="entry name" value="Na-dicarboxylate_symporter"/>
</dbReference>
<dbReference type="SUPFAM" id="SSF118215">
    <property type="entry name" value="Proton glutamate symport protein"/>
    <property type="match status" value="1"/>
</dbReference>
<dbReference type="PANTHER" id="PTHR11958">
    <property type="entry name" value="SODIUM/DICARBOXYLATE SYMPORTER-RELATED"/>
    <property type="match status" value="1"/>
</dbReference>
<feature type="domain" description="Alpha/beta hydrolase fold-5" evidence="11">
    <location>
        <begin position="34"/>
        <end position="188"/>
    </location>
</feature>